<keyword evidence="2" id="KW-0288">FMN</keyword>
<dbReference type="CDD" id="cd00130">
    <property type="entry name" value="PAS"/>
    <property type="match status" value="1"/>
</dbReference>
<sequence>MVRARVLLVDDGPVDETVSALRDRECRVTAVESVSDALVNLRNNRVDIVVTEYQLPDGSGLELLAEIRESYETLPVVLYTAHGDEHVASEAIDAGVSSYIPKDEPPTASRLAETVSELTIADITGAKSDDLPTPTTETIIRAVDEAPIGITISDPSLPDNPMVYINEAYEELTGYDAELALGRNCRFLQGPDTEEEAVAEMREAIEDRESVDVEVVNYREDGTPFWNHVTIAPLFDDDGNLTHYVGFQNDVTDRKEAEAVATQRADSLREERQALERVLGRISGLVNETSQILVNSGTRAEIEREVCAEIAQTDGYSHAWIGQSRATGAGTTVSVDETGRNGAVEMEAVGEWSAAIFEEAIEQGTVQVVSGDGDLPASLAPSNYDASSMAVVPLTYRRATYGVLAVYADRSDVLDRRECKIFEALGQMIASGINAVETKQVLTADRVTELGFEITDDSFPLIELAQVSEGSVSYNGSTLSDDSVLRVFVTMSGCEAEFEEILAQCETITDGFVIAQREETLAASVEIREGGVFRELAEYGATLRDLSVSASSNTAQLHIDLPVEGDVRSVLSELESVYDGVNLVRQHERERDPRPTAEFVAAVADRLTDRQYTALETAYLSDYFEFPRPVSGEELAASMDISRQTYHQHLRAAQRKLLEEFFETE</sequence>
<keyword evidence="7" id="KW-0804">Transcription</keyword>
<keyword evidence="1" id="KW-0285">Flavoprotein</keyword>
<dbReference type="PROSITE" id="PS50113">
    <property type="entry name" value="PAC"/>
    <property type="match status" value="1"/>
</dbReference>
<dbReference type="SUPFAM" id="SSF55785">
    <property type="entry name" value="PYP-like sensor domain (PAS domain)"/>
    <property type="match status" value="1"/>
</dbReference>
<dbReference type="SMART" id="SM00448">
    <property type="entry name" value="REC"/>
    <property type="match status" value="1"/>
</dbReference>
<name>A0A6B0T688_9EURY</name>
<comment type="caution">
    <text evidence="12">The sequence shown here is derived from an EMBL/GenBank/DDBJ whole genome shotgun (WGS) entry which is preliminary data.</text>
</comment>
<dbReference type="SUPFAM" id="SSF52172">
    <property type="entry name" value="CheY-like"/>
    <property type="match status" value="1"/>
</dbReference>
<evidence type="ECO:0000256" key="5">
    <source>
        <dbReference type="ARBA" id="ARBA00022991"/>
    </source>
</evidence>
<dbReference type="Gene3D" id="3.30.450.40">
    <property type="match status" value="1"/>
</dbReference>
<feature type="domain" description="Response regulatory" evidence="9">
    <location>
        <begin position="3"/>
        <end position="117"/>
    </location>
</feature>
<dbReference type="InterPro" id="IPR000014">
    <property type="entry name" value="PAS"/>
</dbReference>
<dbReference type="SMART" id="SM00086">
    <property type="entry name" value="PAC"/>
    <property type="match status" value="1"/>
</dbReference>
<dbReference type="InterPro" id="IPR001789">
    <property type="entry name" value="Sig_transdc_resp-reg_receiver"/>
</dbReference>
<dbReference type="PROSITE" id="PS50110">
    <property type="entry name" value="RESPONSE_REGULATORY"/>
    <property type="match status" value="1"/>
</dbReference>
<reference evidence="12 13" key="1">
    <citation type="submission" date="2019-12" db="EMBL/GenBank/DDBJ databases">
        <title>Isolation and characterization of three novel carbon monoxide-oxidizing members of Halobacteria from salione crusts and soils.</title>
        <authorList>
            <person name="Myers M.R."/>
            <person name="King G.M."/>
        </authorList>
    </citation>
    <scope>NUCLEOTIDE SEQUENCE [LARGE SCALE GENOMIC DNA]</scope>
    <source>
        <strain evidence="12 13">WSH3</strain>
    </source>
</reference>
<dbReference type="InterPro" id="IPR029016">
    <property type="entry name" value="GAF-like_dom_sf"/>
</dbReference>
<evidence type="ECO:0000256" key="8">
    <source>
        <dbReference type="PROSITE-ProRule" id="PRU00169"/>
    </source>
</evidence>
<keyword evidence="13" id="KW-1185">Reference proteome</keyword>
<dbReference type="SUPFAM" id="SSF55781">
    <property type="entry name" value="GAF domain-like"/>
    <property type="match status" value="1"/>
</dbReference>
<dbReference type="EMBL" id="WUUT01000002">
    <property type="protein sequence ID" value="MXR51093.1"/>
    <property type="molecule type" value="Genomic_DNA"/>
</dbReference>
<dbReference type="NCBIfam" id="TIGR00229">
    <property type="entry name" value="sensory_box"/>
    <property type="match status" value="1"/>
</dbReference>
<gene>
    <name evidence="12" type="ORF">GRX03_05660</name>
</gene>
<dbReference type="Pfam" id="PF13426">
    <property type="entry name" value="PAS_9"/>
    <property type="match status" value="1"/>
</dbReference>
<evidence type="ECO:0000256" key="3">
    <source>
        <dbReference type="ARBA" id="ARBA00022679"/>
    </source>
</evidence>
<dbReference type="Gene3D" id="3.30.450.20">
    <property type="entry name" value="PAS domain"/>
    <property type="match status" value="1"/>
</dbReference>
<evidence type="ECO:0000256" key="2">
    <source>
        <dbReference type="ARBA" id="ARBA00022643"/>
    </source>
</evidence>
<accession>A0A6B0T688</accession>
<dbReference type="RefSeq" id="WP_159763244.1">
    <property type="nucleotide sequence ID" value="NZ_WUUT01000002.1"/>
</dbReference>
<dbReference type="Pfam" id="PF04967">
    <property type="entry name" value="HTH_10"/>
    <property type="match status" value="1"/>
</dbReference>
<dbReference type="InterPro" id="IPR007050">
    <property type="entry name" value="HTH_bacterioopsin"/>
</dbReference>
<evidence type="ECO:0000259" key="9">
    <source>
        <dbReference type="PROSITE" id="PS50110"/>
    </source>
</evidence>
<dbReference type="Pfam" id="PF15915">
    <property type="entry name" value="BAT"/>
    <property type="match status" value="1"/>
</dbReference>
<evidence type="ECO:0000256" key="7">
    <source>
        <dbReference type="ARBA" id="ARBA00023163"/>
    </source>
</evidence>
<dbReference type="Pfam" id="PF13185">
    <property type="entry name" value="GAF_2"/>
    <property type="match status" value="1"/>
</dbReference>
<dbReference type="Proteomes" id="UP000466535">
    <property type="component" value="Unassembled WGS sequence"/>
</dbReference>
<dbReference type="Gene3D" id="3.40.50.2300">
    <property type="match status" value="1"/>
</dbReference>
<dbReference type="InterPro" id="IPR013324">
    <property type="entry name" value="RNA_pol_sigma_r3/r4-like"/>
</dbReference>
<evidence type="ECO:0000256" key="1">
    <source>
        <dbReference type="ARBA" id="ARBA00022630"/>
    </source>
</evidence>
<evidence type="ECO:0000259" key="10">
    <source>
        <dbReference type="PROSITE" id="PS50112"/>
    </source>
</evidence>
<dbReference type="PANTHER" id="PTHR47429:SF2">
    <property type="entry name" value="PROTEIN TWIN LOV 1"/>
    <property type="match status" value="1"/>
</dbReference>
<dbReference type="InterPro" id="IPR000700">
    <property type="entry name" value="PAS-assoc_C"/>
</dbReference>
<keyword evidence="4" id="KW-0418">Kinase</keyword>
<feature type="domain" description="PAC" evidence="11">
    <location>
        <begin position="209"/>
        <end position="263"/>
    </location>
</feature>
<dbReference type="OrthoDB" id="106505at2157"/>
<dbReference type="InterPro" id="IPR001610">
    <property type="entry name" value="PAC"/>
</dbReference>
<comment type="caution">
    <text evidence="8">Lacks conserved residue(s) required for the propagation of feature annotation.</text>
</comment>
<keyword evidence="6" id="KW-0805">Transcription regulation</keyword>
<dbReference type="InterPro" id="IPR003018">
    <property type="entry name" value="GAF"/>
</dbReference>
<dbReference type="InterPro" id="IPR035965">
    <property type="entry name" value="PAS-like_dom_sf"/>
</dbReference>
<dbReference type="GO" id="GO:0000160">
    <property type="term" value="P:phosphorelay signal transduction system"/>
    <property type="evidence" value="ECO:0007669"/>
    <property type="project" value="InterPro"/>
</dbReference>
<dbReference type="GO" id="GO:0016301">
    <property type="term" value="F:kinase activity"/>
    <property type="evidence" value="ECO:0007669"/>
    <property type="project" value="UniProtKB-KW"/>
</dbReference>
<feature type="domain" description="PAS" evidence="10">
    <location>
        <begin position="135"/>
        <end position="208"/>
    </location>
</feature>
<evidence type="ECO:0000313" key="13">
    <source>
        <dbReference type="Proteomes" id="UP000466535"/>
    </source>
</evidence>
<keyword evidence="5" id="KW-0157">Chromophore</keyword>
<evidence type="ECO:0000256" key="4">
    <source>
        <dbReference type="ARBA" id="ARBA00022777"/>
    </source>
</evidence>
<protein>
    <submittedName>
        <fullName evidence="12">PAS domain-containing protein</fullName>
    </submittedName>
</protein>
<evidence type="ECO:0000256" key="6">
    <source>
        <dbReference type="ARBA" id="ARBA00023015"/>
    </source>
</evidence>
<dbReference type="AlphaFoldDB" id="A0A6B0T688"/>
<dbReference type="Pfam" id="PF00072">
    <property type="entry name" value="Response_reg"/>
    <property type="match status" value="1"/>
</dbReference>
<dbReference type="SMART" id="SM00091">
    <property type="entry name" value="PAS"/>
    <property type="match status" value="1"/>
</dbReference>
<dbReference type="InterPro" id="IPR031803">
    <property type="entry name" value="BAT_GAF/HTH-assoc"/>
</dbReference>
<organism evidence="12 13">
    <name type="scientific">Halovenus carboxidivorans</name>
    <dbReference type="NCBI Taxonomy" id="2692199"/>
    <lineage>
        <taxon>Archaea</taxon>
        <taxon>Methanobacteriati</taxon>
        <taxon>Methanobacteriota</taxon>
        <taxon>Stenosarchaea group</taxon>
        <taxon>Halobacteria</taxon>
        <taxon>Halobacteriales</taxon>
        <taxon>Haloarculaceae</taxon>
        <taxon>Halovenus</taxon>
    </lineage>
</organism>
<dbReference type="PROSITE" id="PS50112">
    <property type="entry name" value="PAS"/>
    <property type="match status" value="1"/>
</dbReference>
<dbReference type="PANTHER" id="PTHR47429">
    <property type="entry name" value="PROTEIN TWIN LOV 1"/>
    <property type="match status" value="1"/>
</dbReference>
<evidence type="ECO:0000313" key="12">
    <source>
        <dbReference type="EMBL" id="MXR51093.1"/>
    </source>
</evidence>
<dbReference type="SUPFAM" id="SSF88659">
    <property type="entry name" value="Sigma3 and sigma4 domains of RNA polymerase sigma factors"/>
    <property type="match status" value="1"/>
</dbReference>
<dbReference type="CDD" id="cd00156">
    <property type="entry name" value="REC"/>
    <property type="match status" value="1"/>
</dbReference>
<dbReference type="SMART" id="SM00065">
    <property type="entry name" value="GAF"/>
    <property type="match status" value="1"/>
</dbReference>
<dbReference type="InterPro" id="IPR011006">
    <property type="entry name" value="CheY-like_superfamily"/>
</dbReference>
<evidence type="ECO:0000259" key="11">
    <source>
        <dbReference type="PROSITE" id="PS50113"/>
    </source>
</evidence>
<keyword evidence="3" id="KW-0808">Transferase</keyword>
<proteinExistence type="predicted"/>